<dbReference type="GO" id="GO:0004499">
    <property type="term" value="F:N,N-dimethylaniline monooxygenase activity"/>
    <property type="evidence" value="ECO:0007669"/>
    <property type="project" value="InterPro"/>
</dbReference>
<evidence type="ECO:0000256" key="7">
    <source>
        <dbReference type="ARBA" id="ARBA00023033"/>
    </source>
</evidence>
<comment type="similarity">
    <text evidence="2">Belongs to the FMO family.</text>
</comment>
<keyword evidence="4" id="KW-0274">FAD</keyword>
<dbReference type="SUPFAM" id="SSF51905">
    <property type="entry name" value="FAD/NAD(P)-binding domain"/>
    <property type="match status" value="2"/>
</dbReference>
<evidence type="ECO:0000256" key="5">
    <source>
        <dbReference type="ARBA" id="ARBA00022857"/>
    </source>
</evidence>
<dbReference type="Pfam" id="PF00743">
    <property type="entry name" value="FMO-like"/>
    <property type="match status" value="2"/>
</dbReference>
<protein>
    <recommendedName>
        <fullName evidence="9">Trimethylamine monooxygenase</fullName>
        <ecNumber evidence="8">1.14.13.148</ecNumber>
    </recommendedName>
</protein>
<dbReference type="KEGG" id="ceh:CEW89_17235"/>
<name>A0A291GG66_9RHOB</name>
<dbReference type="PIRSF" id="PIRSF000332">
    <property type="entry name" value="FMO"/>
    <property type="match status" value="1"/>
</dbReference>
<dbReference type="GO" id="GO:0034899">
    <property type="term" value="F:trimethylamine monooxygenase activity"/>
    <property type="evidence" value="ECO:0007669"/>
    <property type="project" value="UniProtKB-EC"/>
</dbReference>
<dbReference type="InterPro" id="IPR000960">
    <property type="entry name" value="Flavin_mOase"/>
</dbReference>
<dbReference type="EMBL" id="CP022196">
    <property type="protein sequence ID" value="ATG49158.1"/>
    <property type="molecule type" value="Genomic_DNA"/>
</dbReference>
<comment type="catalytic activity">
    <reaction evidence="10">
        <text>trimethylamine + NADPH + O2 = trimethylamine N-oxide + NADP(+) + H2O</text>
        <dbReference type="Rhea" id="RHEA:31979"/>
        <dbReference type="ChEBI" id="CHEBI:15377"/>
        <dbReference type="ChEBI" id="CHEBI:15379"/>
        <dbReference type="ChEBI" id="CHEBI:15724"/>
        <dbReference type="ChEBI" id="CHEBI:57783"/>
        <dbReference type="ChEBI" id="CHEBI:58349"/>
        <dbReference type="ChEBI" id="CHEBI:58389"/>
        <dbReference type="EC" id="1.14.13.148"/>
    </reaction>
</comment>
<dbReference type="RefSeq" id="WP_096806729.1">
    <property type="nucleotide sequence ID" value="NZ_CP022196.1"/>
</dbReference>
<evidence type="ECO:0000256" key="10">
    <source>
        <dbReference type="ARBA" id="ARBA00052979"/>
    </source>
</evidence>
<evidence type="ECO:0000256" key="2">
    <source>
        <dbReference type="ARBA" id="ARBA00009183"/>
    </source>
</evidence>
<evidence type="ECO:0000256" key="3">
    <source>
        <dbReference type="ARBA" id="ARBA00022630"/>
    </source>
</evidence>
<keyword evidence="7" id="KW-0503">Monooxygenase</keyword>
<dbReference type="GO" id="GO:0050661">
    <property type="term" value="F:NADP binding"/>
    <property type="evidence" value="ECO:0007669"/>
    <property type="project" value="InterPro"/>
</dbReference>
<evidence type="ECO:0000256" key="6">
    <source>
        <dbReference type="ARBA" id="ARBA00023002"/>
    </source>
</evidence>
<gene>
    <name evidence="11" type="ORF">CEW89_17235</name>
</gene>
<dbReference type="GO" id="GO:0050660">
    <property type="term" value="F:flavin adenine dinucleotide binding"/>
    <property type="evidence" value="ECO:0007669"/>
    <property type="project" value="InterPro"/>
</dbReference>
<dbReference type="InterPro" id="IPR036188">
    <property type="entry name" value="FAD/NAD-bd_sf"/>
</dbReference>
<dbReference type="Gene3D" id="3.50.50.60">
    <property type="entry name" value="FAD/NAD(P)-binding domain"/>
    <property type="match status" value="2"/>
</dbReference>
<dbReference type="STRING" id="1758178.GCA_001550095_01095"/>
<proteinExistence type="inferred from homology"/>
<evidence type="ECO:0000256" key="9">
    <source>
        <dbReference type="ARBA" id="ARBA00035159"/>
    </source>
</evidence>
<comment type="cofactor">
    <cofactor evidence="1">
        <name>FAD</name>
        <dbReference type="ChEBI" id="CHEBI:57692"/>
    </cofactor>
</comment>
<dbReference type="Proteomes" id="UP000217935">
    <property type="component" value="Chromosome"/>
</dbReference>
<dbReference type="AlphaFoldDB" id="A0A291GG66"/>
<dbReference type="OrthoDB" id="9790219at2"/>
<evidence type="ECO:0000313" key="12">
    <source>
        <dbReference type="Proteomes" id="UP000217935"/>
    </source>
</evidence>
<reference evidence="11 12" key="1">
    <citation type="submission" date="2017-06" db="EMBL/GenBank/DDBJ databases">
        <title>Celeribacter sp. TSPH2 complete genome sequence.</title>
        <authorList>
            <person name="Woo J.-H."/>
            <person name="Kim H.-S."/>
        </authorList>
    </citation>
    <scope>NUCLEOTIDE SEQUENCE [LARGE SCALE GENOMIC DNA]</scope>
    <source>
        <strain evidence="11 12">TSPH2</strain>
    </source>
</reference>
<evidence type="ECO:0000256" key="4">
    <source>
        <dbReference type="ARBA" id="ARBA00022827"/>
    </source>
</evidence>
<dbReference type="PANTHER" id="PTHR23023">
    <property type="entry name" value="DIMETHYLANILINE MONOOXYGENASE"/>
    <property type="match status" value="1"/>
</dbReference>
<sequence length="447" mass="51379">MTKRVAVIGAGPSGLAQLRAFQSAAQKGAEIPEVVCFEKQSNWGGLWNYTWRTGVDENGEPVHGSMYRYLWSNGPKEGLEFADYSFEEHFGKQIASYPPRAVLFDYIEGRVIKADVRKWIRFSSVIRWVEYDAEKGDFEVTVHDMVEDRVYKERFDNVIIASGHFSSPNVPEYEGFAQFNGRIVHAHDFRDAREFEGKDVLLMGSSYSAEDIGSQCWKYGANSVTTCYRSAPMGFKWPDNWEEKPALQKVEGKTAYFADGSSKDVDAIILCTGYKHYFPFLPDDLRLKTKNRLATADLYKGVVYTHNPKLFYLGMQDQWFTFNMFDAQAWYVRDIILGRIEVPTDKAVLEADVVERVEREDADDDVKYAIKYQADYVKELVADTDYPSFDIDGACEAFFEWKKHKAKDIMDFRNNSYRSVITGTMAPVHHTPWKDALDDSMEAYLQN</sequence>
<keyword evidence="6" id="KW-0560">Oxidoreductase</keyword>
<organism evidence="11 12">
    <name type="scientific">Celeribacter ethanolicus</name>
    <dbReference type="NCBI Taxonomy" id="1758178"/>
    <lineage>
        <taxon>Bacteria</taxon>
        <taxon>Pseudomonadati</taxon>
        <taxon>Pseudomonadota</taxon>
        <taxon>Alphaproteobacteria</taxon>
        <taxon>Rhodobacterales</taxon>
        <taxon>Roseobacteraceae</taxon>
        <taxon>Celeribacter</taxon>
    </lineage>
</organism>
<accession>A0A291GG66</accession>
<evidence type="ECO:0000256" key="8">
    <source>
        <dbReference type="ARBA" id="ARBA00034528"/>
    </source>
</evidence>
<dbReference type="EC" id="1.14.13.148" evidence="8"/>
<dbReference type="InterPro" id="IPR020946">
    <property type="entry name" value="Flavin_mOase-like"/>
</dbReference>
<dbReference type="FunFam" id="3.50.50.60:FF:000138">
    <property type="entry name" value="Flavin-containing monooxygenase"/>
    <property type="match status" value="1"/>
</dbReference>
<evidence type="ECO:0000313" key="11">
    <source>
        <dbReference type="EMBL" id="ATG49158.1"/>
    </source>
</evidence>
<keyword evidence="12" id="KW-1185">Reference proteome</keyword>
<keyword evidence="5" id="KW-0521">NADP</keyword>
<dbReference type="InterPro" id="IPR050346">
    <property type="entry name" value="FMO-like"/>
</dbReference>
<evidence type="ECO:0000256" key="1">
    <source>
        <dbReference type="ARBA" id="ARBA00001974"/>
    </source>
</evidence>
<keyword evidence="3" id="KW-0285">Flavoprotein</keyword>